<dbReference type="Pfam" id="PF04023">
    <property type="entry name" value="FeoA"/>
    <property type="match status" value="1"/>
</dbReference>
<dbReference type="RefSeq" id="WP_318702756.1">
    <property type="nucleotide sequence ID" value="NZ_CALWMU010000007.1"/>
</dbReference>
<accession>A0A9D1R641</accession>
<dbReference type="InterPro" id="IPR038157">
    <property type="entry name" value="FeoA_core_dom"/>
</dbReference>
<protein>
    <submittedName>
        <fullName evidence="3">Ferrous iron transport protein A</fullName>
    </submittedName>
</protein>
<gene>
    <name evidence="3" type="ORF">H9742_11930</name>
</gene>
<feature type="domain" description="Ferrous iron transporter FeoA-like" evidence="2">
    <location>
        <begin position="2"/>
        <end position="73"/>
    </location>
</feature>
<name>A0A9D1R641_9FIRM</name>
<keyword evidence="1" id="KW-0408">Iron</keyword>
<evidence type="ECO:0000256" key="1">
    <source>
        <dbReference type="ARBA" id="ARBA00023004"/>
    </source>
</evidence>
<organism evidence="3 4">
    <name type="scientific">Candidatus Acetatifactor stercoripullorum</name>
    <dbReference type="NCBI Taxonomy" id="2838414"/>
    <lineage>
        <taxon>Bacteria</taxon>
        <taxon>Bacillati</taxon>
        <taxon>Bacillota</taxon>
        <taxon>Clostridia</taxon>
        <taxon>Lachnospirales</taxon>
        <taxon>Lachnospiraceae</taxon>
        <taxon>Acetatifactor</taxon>
    </lineage>
</organism>
<comment type="caution">
    <text evidence="3">The sequence shown here is derived from an EMBL/GenBank/DDBJ whole genome shotgun (WGS) entry which is preliminary data.</text>
</comment>
<proteinExistence type="predicted"/>
<dbReference type="Gene3D" id="2.30.30.90">
    <property type="match status" value="1"/>
</dbReference>
<evidence type="ECO:0000313" key="3">
    <source>
        <dbReference type="EMBL" id="HIW82203.1"/>
    </source>
</evidence>
<dbReference type="EMBL" id="DXGH01000065">
    <property type="protein sequence ID" value="HIW82203.1"/>
    <property type="molecule type" value="Genomic_DNA"/>
</dbReference>
<dbReference type="AlphaFoldDB" id="A0A9D1R641"/>
<dbReference type="PANTHER" id="PTHR43151">
    <property type="entry name" value="FEOA FAMILY PROTEIN"/>
    <property type="match status" value="1"/>
</dbReference>
<dbReference type="InterPro" id="IPR008988">
    <property type="entry name" value="Transcriptional_repressor_C"/>
</dbReference>
<dbReference type="InterPro" id="IPR007167">
    <property type="entry name" value="Fe-transptr_FeoA-like"/>
</dbReference>
<dbReference type="PANTHER" id="PTHR43151:SF2">
    <property type="entry name" value="FE(2+) TRANSPORT PROTEIN A-RELATED"/>
    <property type="match status" value="1"/>
</dbReference>
<sequence>MKKLTELSEGQKAKIVAINGDKRYLTRVTSIGLSIGCEVEMLQNVKPSPVLVYGRDTMIALNRNESTQIMVEVI</sequence>
<dbReference type="SUPFAM" id="SSF50037">
    <property type="entry name" value="C-terminal domain of transcriptional repressors"/>
    <property type="match status" value="1"/>
</dbReference>
<dbReference type="InterPro" id="IPR053184">
    <property type="entry name" value="FeoA-like"/>
</dbReference>
<evidence type="ECO:0000313" key="4">
    <source>
        <dbReference type="Proteomes" id="UP000824265"/>
    </source>
</evidence>
<evidence type="ECO:0000259" key="2">
    <source>
        <dbReference type="SMART" id="SM00899"/>
    </source>
</evidence>
<dbReference type="GO" id="GO:0046914">
    <property type="term" value="F:transition metal ion binding"/>
    <property type="evidence" value="ECO:0007669"/>
    <property type="project" value="InterPro"/>
</dbReference>
<reference evidence="3" key="1">
    <citation type="journal article" date="2021" name="PeerJ">
        <title>Extensive microbial diversity within the chicken gut microbiome revealed by metagenomics and culture.</title>
        <authorList>
            <person name="Gilroy R."/>
            <person name="Ravi A."/>
            <person name="Getino M."/>
            <person name="Pursley I."/>
            <person name="Horton D.L."/>
            <person name="Alikhan N.F."/>
            <person name="Baker D."/>
            <person name="Gharbi K."/>
            <person name="Hall N."/>
            <person name="Watson M."/>
            <person name="Adriaenssens E.M."/>
            <person name="Foster-Nyarko E."/>
            <person name="Jarju S."/>
            <person name="Secka A."/>
            <person name="Antonio M."/>
            <person name="Oren A."/>
            <person name="Chaudhuri R.R."/>
            <person name="La Ragione R."/>
            <person name="Hildebrand F."/>
            <person name="Pallen M.J."/>
        </authorList>
    </citation>
    <scope>NUCLEOTIDE SEQUENCE</scope>
    <source>
        <strain evidence="3">CHK195-6426</strain>
    </source>
</reference>
<dbReference type="SMART" id="SM00899">
    <property type="entry name" value="FeoA"/>
    <property type="match status" value="1"/>
</dbReference>
<dbReference type="Proteomes" id="UP000824265">
    <property type="component" value="Unassembled WGS sequence"/>
</dbReference>
<reference evidence="3" key="2">
    <citation type="submission" date="2021-04" db="EMBL/GenBank/DDBJ databases">
        <authorList>
            <person name="Gilroy R."/>
        </authorList>
    </citation>
    <scope>NUCLEOTIDE SEQUENCE</scope>
    <source>
        <strain evidence="3">CHK195-6426</strain>
    </source>
</reference>